<name>A0A3B5JW61_TAKRU</name>
<dbReference type="PANTHER" id="PTHR14917:SF4">
    <property type="entry name" value="SPERMATOGENESIS-ASSOCIATED 7"/>
    <property type="match status" value="1"/>
</dbReference>
<dbReference type="GO" id="GO:0045494">
    <property type="term" value="P:photoreceptor cell maintenance"/>
    <property type="evidence" value="ECO:0007669"/>
    <property type="project" value="TreeGrafter"/>
</dbReference>
<dbReference type="STRING" id="31033.ENSTRUP00000048973"/>
<accession>A0A3B5JW61</accession>
<proteinExistence type="predicted"/>
<dbReference type="KEGG" id="tru:101076107"/>
<dbReference type="InterPro" id="IPR029357">
    <property type="entry name" value="SPATA7"/>
</dbReference>
<dbReference type="Ensembl" id="ENSTRUT00000054992.2">
    <property type="protein sequence ID" value="ENSTRUP00000048973.2"/>
    <property type="gene ID" value="ENSTRUG00000022725.2"/>
</dbReference>
<sequence>MGYDNMESRPGSVSSGQRSSSAARGRNLKSSPFCPGSSSKMAQSLLKDHMVSHYKKIYSAKAAVDTSLPKSLIHSVKYNDQIRRKQLNKDGRPQSAPSVSPRSSRASLYTPPSPLYVQSEDRPYLSSRNSLYSSNFGTSFHANDIVYTHHKAGSQNLLHTGASDAKYQRSGPYKASQNTDRKTYGGDLLKKHSQHFTQDKPFTPKTLKSDKSSYLSKYRYYRAPLKKQSLAKVMHQEKDNGSTKSRKVSDAPSQGLSPEPEWCEDEFSSSYSPETSHQSPATKGGGRLLFNSPPRSYPINKESSILSRIFAEEEEIMYLKLISAVTEDILSRGHISDRILTLVMQRHIDMNRHHLEEDKMRHLMELLRKEFQSPTDVSSCSAGPEKNGNGLFEAFHSHLELRGEELKEKDDLLCYVSFNGSSDSPNHTPGGPLVSTPACSPKGNTSPFVINEDKQEKDTLDSQCGDSVAINTESDEVDAHQSEMVSKATDEISSEIPEYSSKVLNQDESMGCCDEQTDDLRGLEGQFSESLHVSSNTAVTEQHSEGSSSDGEF</sequence>
<dbReference type="PANTHER" id="PTHR14917">
    <property type="entry name" value="SPERMATOGENESIS-ASSOCIATED PROTEIN 7"/>
    <property type="match status" value="1"/>
</dbReference>
<feature type="compositionally biased region" description="Low complexity" evidence="1">
    <location>
        <begin position="95"/>
        <end position="107"/>
    </location>
</feature>
<evidence type="ECO:0000313" key="3">
    <source>
        <dbReference type="Proteomes" id="UP000005226"/>
    </source>
</evidence>
<evidence type="ECO:0000313" key="2">
    <source>
        <dbReference type="Ensembl" id="ENSTRUP00000048973.2"/>
    </source>
</evidence>
<dbReference type="InParanoid" id="A0A3B5JW61"/>
<dbReference type="GO" id="GO:0005930">
    <property type="term" value="C:axoneme"/>
    <property type="evidence" value="ECO:0007669"/>
    <property type="project" value="TreeGrafter"/>
</dbReference>
<feature type="region of interest" description="Disordered" evidence="1">
    <location>
        <begin position="423"/>
        <end position="448"/>
    </location>
</feature>
<reference evidence="2" key="3">
    <citation type="submission" date="2025-09" db="UniProtKB">
        <authorList>
            <consortium name="Ensembl"/>
        </authorList>
    </citation>
    <scope>IDENTIFICATION</scope>
</reference>
<dbReference type="Pfam" id="PF15244">
    <property type="entry name" value="HSD3"/>
    <property type="match status" value="2"/>
</dbReference>
<dbReference type="GeneTree" id="ENSGT00390000014113"/>
<dbReference type="OMA" id="RYYRGPQ"/>
<feature type="compositionally biased region" description="Low complexity" evidence="1">
    <location>
        <begin position="8"/>
        <end position="25"/>
    </location>
</feature>
<dbReference type="RefSeq" id="XP_011616815.2">
    <property type="nucleotide sequence ID" value="XM_011618513.2"/>
</dbReference>
<feature type="compositionally biased region" description="Polar residues" evidence="1">
    <location>
        <begin position="268"/>
        <end position="281"/>
    </location>
</feature>
<organism evidence="2 3">
    <name type="scientific">Takifugu rubripes</name>
    <name type="common">Japanese pufferfish</name>
    <name type="synonym">Fugu rubripes</name>
    <dbReference type="NCBI Taxonomy" id="31033"/>
    <lineage>
        <taxon>Eukaryota</taxon>
        <taxon>Metazoa</taxon>
        <taxon>Chordata</taxon>
        <taxon>Craniata</taxon>
        <taxon>Vertebrata</taxon>
        <taxon>Euteleostomi</taxon>
        <taxon>Actinopterygii</taxon>
        <taxon>Neopterygii</taxon>
        <taxon>Teleostei</taxon>
        <taxon>Neoteleostei</taxon>
        <taxon>Acanthomorphata</taxon>
        <taxon>Eupercaria</taxon>
        <taxon>Tetraodontiformes</taxon>
        <taxon>Tetradontoidea</taxon>
        <taxon>Tetraodontidae</taxon>
        <taxon>Takifugu</taxon>
    </lineage>
</organism>
<dbReference type="GO" id="GO:0000226">
    <property type="term" value="P:microtubule cytoskeleton organization"/>
    <property type="evidence" value="ECO:0007669"/>
    <property type="project" value="TreeGrafter"/>
</dbReference>
<feature type="region of interest" description="Disordered" evidence="1">
    <location>
        <begin position="474"/>
        <end position="494"/>
    </location>
</feature>
<dbReference type="GO" id="GO:0036064">
    <property type="term" value="C:ciliary basal body"/>
    <property type="evidence" value="ECO:0007669"/>
    <property type="project" value="TreeGrafter"/>
</dbReference>
<reference evidence="2 3" key="1">
    <citation type="journal article" date="2011" name="Genome Biol. Evol.">
        <title>Integration of the genetic map and genome assembly of fugu facilitates insights into distinct features of genome evolution in teleosts and mammals.</title>
        <authorList>
            <person name="Kai W."/>
            <person name="Kikuchi K."/>
            <person name="Tohari S."/>
            <person name="Chew A.K."/>
            <person name="Tay A."/>
            <person name="Fujiwara A."/>
            <person name="Hosoya S."/>
            <person name="Suetake H."/>
            <person name="Naruse K."/>
            <person name="Brenner S."/>
            <person name="Suzuki Y."/>
            <person name="Venkatesh B."/>
        </authorList>
    </citation>
    <scope>NUCLEOTIDE SEQUENCE [LARGE SCALE GENOMIC DNA]</scope>
</reference>
<feature type="region of interest" description="Disordered" evidence="1">
    <location>
        <begin position="1"/>
        <end position="40"/>
    </location>
</feature>
<dbReference type="GO" id="GO:0120200">
    <property type="term" value="C:rod photoreceptor outer segment"/>
    <property type="evidence" value="ECO:0007669"/>
    <property type="project" value="TreeGrafter"/>
</dbReference>
<dbReference type="GeneID" id="101076107"/>
<feature type="region of interest" description="Disordered" evidence="1">
    <location>
        <begin position="531"/>
        <end position="553"/>
    </location>
</feature>
<protein>
    <submittedName>
        <fullName evidence="2">Spermatogenesis associated 7</fullName>
    </submittedName>
</protein>
<reference evidence="2" key="2">
    <citation type="submission" date="2025-08" db="UniProtKB">
        <authorList>
            <consortium name="Ensembl"/>
        </authorList>
    </citation>
    <scope>IDENTIFICATION</scope>
</reference>
<feature type="region of interest" description="Disordered" evidence="1">
    <location>
        <begin position="161"/>
        <end position="186"/>
    </location>
</feature>
<gene>
    <name evidence="2" type="primary">spata7</name>
</gene>
<dbReference type="OrthoDB" id="6263678at2759"/>
<evidence type="ECO:0000256" key="1">
    <source>
        <dbReference type="SAM" id="MobiDB-lite"/>
    </source>
</evidence>
<keyword evidence="3" id="KW-1185">Reference proteome</keyword>
<dbReference type="Proteomes" id="UP000005226">
    <property type="component" value="Chromosome 2"/>
</dbReference>
<dbReference type="CTD" id="55812"/>
<feature type="region of interest" description="Disordered" evidence="1">
    <location>
        <begin position="84"/>
        <end position="120"/>
    </location>
</feature>
<dbReference type="AlphaFoldDB" id="A0A3B5JW61"/>
<feature type="region of interest" description="Disordered" evidence="1">
    <location>
        <begin position="229"/>
        <end position="295"/>
    </location>
</feature>
<dbReference type="GO" id="GO:0120206">
    <property type="term" value="C:photoreceptor distal connecting cilium"/>
    <property type="evidence" value="ECO:0007669"/>
    <property type="project" value="TreeGrafter"/>
</dbReference>